<evidence type="ECO:0000313" key="1">
    <source>
        <dbReference type="EMBL" id="NUV75631.1"/>
    </source>
</evidence>
<proteinExistence type="predicted"/>
<comment type="caution">
    <text evidence="1">The sequence shown here is derived from an EMBL/GenBank/DDBJ whole genome shotgun (WGS) entry which is preliminary data.</text>
</comment>
<protein>
    <submittedName>
        <fullName evidence="1">Erythromycin esterase family protein</fullName>
    </submittedName>
</protein>
<dbReference type="EMBL" id="JAANNW010000012">
    <property type="protein sequence ID" value="NUV75631.1"/>
    <property type="molecule type" value="Genomic_DNA"/>
</dbReference>
<evidence type="ECO:0000313" key="2">
    <source>
        <dbReference type="Proteomes" id="UP000556843"/>
    </source>
</evidence>
<accession>A0ACC7Y1P1</accession>
<reference evidence="1" key="1">
    <citation type="submission" date="2020-03" db="EMBL/GenBank/DDBJ databases">
        <title>Complete genome sequence of sixteen Streptomyces strains facilitates identification of candidate genes involved in plant growth-promotion in grain legumes and cereals.</title>
        <authorList>
            <person name="Gopalakrishnan S."/>
            <person name="Thakur V."/>
            <person name="Saxena R."/>
            <person name="Vadlamudi S."/>
            <person name="Purohit S."/>
            <person name="Kumar V."/>
            <person name="Rathore A."/>
            <person name="Chitikineni A."/>
            <person name="Varshney R.K."/>
        </authorList>
    </citation>
    <scope>NUCLEOTIDE SEQUENCE</scope>
    <source>
        <strain evidence="1">CAI-93</strain>
    </source>
</reference>
<name>A0ACC7Y1P1_9ACTN</name>
<dbReference type="Proteomes" id="UP000556843">
    <property type="component" value="Unassembled WGS sequence"/>
</dbReference>
<sequence length="449" mass="50421">MARNRCVLTLLLLLLLLLLLCTLGLVAATLPPPEERARQGAARHAHALRTTDPAGDLADLRPLGRMVGDAKVVGLGEATHSSHEFFTMKHRMLRYLVEEKGFRAFALETAWSTGLRLDAYVRTGDGDPRRIMREEFQDTYAWWNTKEYLALVEWIREWNNGHPRDQVRFLGDDFAYAGPELYDRVLRYAALHQPRLLPRLAELYRGLRPTTSSGTYMKEYLTRPLPERRALATRTTSALTLLTRNAPSSGPAAEPRAWALQHARAIDQTARGYAFDFDDPEDLRASMGYRDQLMADNVAWWHERTGDKILLSAHNSHLAYRSADPRYPKMQGAFLRDRLGAAYLSAAMTFGAGSFNATGRDGATTLHTLKAPARNTTEHFLNSVTPTDYYLDLRTAPTPTRTWLSTPRPTRNIGTAHPEPPQKVAPAHSHDVVMHLHRVTGAGLLATPE</sequence>
<organism evidence="1 2">
    <name type="scientific">Streptomyces fungicidicus</name>
    <dbReference type="NCBI Taxonomy" id="68203"/>
    <lineage>
        <taxon>Bacteria</taxon>
        <taxon>Bacillati</taxon>
        <taxon>Actinomycetota</taxon>
        <taxon>Actinomycetes</taxon>
        <taxon>Kitasatosporales</taxon>
        <taxon>Streptomycetaceae</taxon>
        <taxon>Streptomyces</taxon>
    </lineage>
</organism>
<gene>
    <name evidence="1" type="ORF">G6W56_15950</name>
</gene>
<keyword evidence="2" id="KW-1185">Reference proteome</keyword>